<dbReference type="InterPro" id="IPR043993">
    <property type="entry name" value="T4SS_pilin"/>
</dbReference>
<protein>
    <recommendedName>
        <fullName evidence="4">Conjugal transfer protein TrbC</fullName>
    </recommendedName>
</protein>
<organism evidence="2 3">
    <name type="scientific">Ruoffia tabacinasalis</name>
    <dbReference type="NCBI Taxonomy" id="87458"/>
    <lineage>
        <taxon>Bacteria</taxon>
        <taxon>Bacillati</taxon>
        <taxon>Bacillota</taxon>
        <taxon>Bacilli</taxon>
        <taxon>Lactobacillales</taxon>
        <taxon>Aerococcaceae</taxon>
        <taxon>Ruoffia</taxon>
    </lineage>
</organism>
<comment type="caution">
    <text evidence="2">The sequence shown here is derived from an EMBL/GenBank/DDBJ whole genome shotgun (WGS) entry which is preliminary data.</text>
</comment>
<dbReference type="EMBL" id="VBSP01000001">
    <property type="protein sequence ID" value="TLQ49487.1"/>
    <property type="molecule type" value="Genomic_DNA"/>
</dbReference>
<evidence type="ECO:0000256" key="1">
    <source>
        <dbReference type="SAM" id="Phobius"/>
    </source>
</evidence>
<keyword evidence="1" id="KW-0472">Membrane</keyword>
<sequence>MDNLSNFVPIVGQGSINSIIDGFTSSATSTFVAIASGVAVMMFAALGVWFMVAGQEDTSKIKKWFIRVIFGYIIVITAASIVGYITSQAGGWG</sequence>
<feature type="transmembrane region" description="Helical" evidence="1">
    <location>
        <begin position="31"/>
        <end position="52"/>
    </location>
</feature>
<gene>
    <name evidence="2" type="ORF">FEZ33_00425</name>
</gene>
<dbReference type="RefSeq" id="WP_138403409.1">
    <property type="nucleotide sequence ID" value="NZ_VBSP01000001.1"/>
</dbReference>
<proteinExistence type="predicted"/>
<dbReference type="Pfam" id="PF18895">
    <property type="entry name" value="T4SS_pilin"/>
    <property type="match status" value="1"/>
</dbReference>
<dbReference type="Proteomes" id="UP000306420">
    <property type="component" value="Unassembled WGS sequence"/>
</dbReference>
<evidence type="ECO:0008006" key="4">
    <source>
        <dbReference type="Google" id="ProtNLM"/>
    </source>
</evidence>
<evidence type="ECO:0000313" key="2">
    <source>
        <dbReference type="EMBL" id="TLQ49487.1"/>
    </source>
</evidence>
<dbReference type="OrthoDB" id="9780715at2"/>
<feature type="transmembrane region" description="Helical" evidence="1">
    <location>
        <begin position="64"/>
        <end position="85"/>
    </location>
</feature>
<keyword evidence="1" id="KW-1133">Transmembrane helix</keyword>
<reference evidence="2 3" key="1">
    <citation type="submission" date="2019-05" db="EMBL/GenBank/DDBJ databases">
        <title>The metagenome of a microbial culture collection derived from dairy environment covers the genomic content of the human microbiome.</title>
        <authorList>
            <person name="Roder T."/>
            <person name="Wuthrich D."/>
            <person name="Sattari Z."/>
            <person name="Von Ah U."/>
            <person name="Bar C."/>
            <person name="Ronchi F."/>
            <person name="Macpherson A.J."/>
            <person name="Ganal-Vonarburg S.C."/>
            <person name="Bruggmann R."/>
            <person name="Vergeres G."/>
        </authorList>
    </citation>
    <scope>NUCLEOTIDE SEQUENCE [LARGE SCALE GENOMIC DNA]</scope>
    <source>
        <strain evidence="2 3">FAM 24227</strain>
    </source>
</reference>
<evidence type="ECO:0000313" key="3">
    <source>
        <dbReference type="Proteomes" id="UP000306420"/>
    </source>
</evidence>
<accession>A0A5R9EPD5</accession>
<name>A0A5R9EPD5_9LACT</name>
<dbReference type="AlphaFoldDB" id="A0A5R9EPD5"/>
<keyword evidence="1" id="KW-0812">Transmembrane</keyword>